<sequence length="116" mass="13191">MNADNKQILLNANRCVTKGDYEGFLLFCTENIKYEFIGDKTLQGKEALRAYMKEAYIEPPVFNVEKLIAEGDFLTAIGKISMKDKSGEIIDYSYCDVWRFDNGKMAALKAFVIKTP</sequence>
<dbReference type="InterPro" id="IPR032710">
    <property type="entry name" value="NTF2-like_dom_sf"/>
</dbReference>
<dbReference type="AlphaFoldDB" id="A0A7W6K7K6"/>
<accession>A0A7W6K7K6</accession>
<feature type="domain" description="SnoaL-like" evidence="1">
    <location>
        <begin position="14"/>
        <end position="106"/>
    </location>
</feature>
<dbReference type="InterPro" id="IPR037401">
    <property type="entry name" value="SnoaL-like"/>
</dbReference>
<evidence type="ECO:0000313" key="3">
    <source>
        <dbReference type="EMBL" id="MBB4106680.1"/>
    </source>
</evidence>
<evidence type="ECO:0000313" key="2">
    <source>
        <dbReference type="EMBL" id="GGH03125.1"/>
    </source>
</evidence>
<dbReference type="EMBL" id="JACIEF010000001">
    <property type="protein sequence ID" value="MBB4106680.1"/>
    <property type="molecule type" value="Genomic_DNA"/>
</dbReference>
<gene>
    <name evidence="2" type="ORF">GCM10007422_17940</name>
    <name evidence="3" type="ORF">GGQ60_000640</name>
</gene>
<dbReference type="GO" id="GO:0016853">
    <property type="term" value="F:isomerase activity"/>
    <property type="evidence" value="ECO:0007669"/>
    <property type="project" value="UniProtKB-KW"/>
</dbReference>
<dbReference type="SUPFAM" id="SSF54427">
    <property type="entry name" value="NTF2-like"/>
    <property type="match status" value="1"/>
</dbReference>
<dbReference type="RefSeq" id="WP_183759923.1">
    <property type="nucleotide sequence ID" value="NZ_BMHZ01000002.1"/>
</dbReference>
<organism evidence="3 4">
    <name type="scientific">Pedobacter zeae</name>
    <dbReference type="NCBI Taxonomy" id="1737356"/>
    <lineage>
        <taxon>Bacteria</taxon>
        <taxon>Pseudomonadati</taxon>
        <taxon>Bacteroidota</taxon>
        <taxon>Sphingobacteriia</taxon>
        <taxon>Sphingobacteriales</taxon>
        <taxon>Sphingobacteriaceae</taxon>
        <taxon>Pedobacter</taxon>
    </lineage>
</organism>
<keyword evidence="3" id="KW-0413">Isomerase</keyword>
<evidence type="ECO:0000313" key="5">
    <source>
        <dbReference type="Proteomes" id="UP000642938"/>
    </source>
</evidence>
<protein>
    <submittedName>
        <fullName evidence="3">Ketosteroid isomerase-like protein</fullName>
    </submittedName>
</protein>
<keyword evidence="5" id="KW-1185">Reference proteome</keyword>
<dbReference type="Proteomes" id="UP000642938">
    <property type="component" value="Unassembled WGS sequence"/>
</dbReference>
<reference evidence="5" key="2">
    <citation type="journal article" date="2019" name="Int. J. Syst. Evol. Microbiol.">
        <title>The Global Catalogue of Microorganisms (GCM) 10K type strain sequencing project: providing services to taxonomists for standard genome sequencing and annotation.</title>
        <authorList>
            <consortium name="The Broad Institute Genomics Platform"/>
            <consortium name="The Broad Institute Genome Sequencing Center for Infectious Disease"/>
            <person name="Wu L."/>
            <person name="Ma J."/>
        </authorList>
    </citation>
    <scope>NUCLEOTIDE SEQUENCE [LARGE SCALE GENOMIC DNA]</scope>
    <source>
        <strain evidence="5">CGMCC 1.15287</strain>
    </source>
</reference>
<comment type="caution">
    <text evidence="3">The sequence shown here is derived from an EMBL/GenBank/DDBJ whole genome shotgun (WGS) entry which is preliminary data.</text>
</comment>
<dbReference type="Pfam" id="PF12680">
    <property type="entry name" value="SnoaL_2"/>
    <property type="match status" value="1"/>
</dbReference>
<dbReference type="Proteomes" id="UP000532273">
    <property type="component" value="Unassembled WGS sequence"/>
</dbReference>
<reference evidence="2" key="4">
    <citation type="submission" date="2024-05" db="EMBL/GenBank/DDBJ databases">
        <authorList>
            <person name="Sun Q."/>
            <person name="Zhou Y."/>
        </authorList>
    </citation>
    <scope>NUCLEOTIDE SEQUENCE</scope>
    <source>
        <strain evidence="2">CGMCC 1.15287</strain>
    </source>
</reference>
<dbReference type="Gene3D" id="3.10.450.50">
    <property type="match status" value="1"/>
</dbReference>
<name>A0A7W6K7K6_9SPHI</name>
<evidence type="ECO:0000259" key="1">
    <source>
        <dbReference type="Pfam" id="PF12680"/>
    </source>
</evidence>
<proteinExistence type="predicted"/>
<reference evidence="2" key="1">
    <citation type="journal article" date="2014" name="Int. J. Syst. Evol. Microbiol.">
        <title>Complete genome of a new Firmicutes species belonging to the dominant human colonic microbiota ('Ruminococcus bicirculans') reveals two chromosomes and a selective capacity to utilize plant glucans.</title>
        <authorList>
            <consortium name="NISC Comparative Sequencing Program"/>
            <person name="Wegmann U."/>
            <person name="Louis P."/>
            <person name="Goesmann A."/>
            <person name="Henrissat B."/>
            <person name="Duncan S.H."/>
            <person name="Flint H.J."/>
        </authorList>
    </citation>
    <scope>NUCLEOTIDE SEQUENCE</scope>
    <source>
        <strain evidence="2">CGMCC 1.15287</strain>
    </source>
</reference>
<dbReference type="EMBL" id="BMHZ01000002">
    <property type="protein sequence ID" value="GGH03125.1"/>
    <property type="molecule type" value="Genomic_DNA"/>
</dbReference>
<reference evidence="3 4" key="3">
    <citation type="submission" date="2020-08" db="EMBL/GenBank/DDBJ databases">
        <title>Genomic Encyclopedia of Type Strains, Phase IV (KMG-IV): sequencing the most valuable type-strain genomes for metagenomic binning, comparative biology and taxonomic classification.</title>
        <authorList>
            <person name="Goeker M."/>
        </authorList>
    </citation>
    <scope>NUCLEOTIDE SEQUENCE [LARGE SCALE GENOMIC DNA]</scope>
    <source>
        <strain evidence="3 4">DSM 100774</strain>
    </source>
</reference>
<evidence type="ECO:0000313" key="4">
    <source>
        <dbReference type="Proteomes" id="UP000532273"/>
    </source>
</evidence>